<organism evidence="1 2">
    <name type="scientific">Bursaphelenchus xylophilus</name>
    <name type="common">Pinewood nematode worm</name>
    <name type="synonym">Aphelenchoides xylophilus</name>
    <dbReference type="NCBI Taxonomy" id="6326"/>
    <lineage>
        <taxon>Eukaryota</taxon>
        <taxon>Metazoa</taxon>
        <taxon>Ecdysozoa</taxon>
        <taxon>Nematoda</taxon>
        <taxon>Chromadorea</taxon>
        <taxon>Rhabditida</taxon>
        <taxon>Tylenchina</taxon>
        <taxon>Tylenchomorpha</taxon>
        <taxon>Aphelenchoidea</taxon>
        <taxon>Aphelenchoididae</taxon>
        <taxon>Bursaphelenchus</taxon>
    </lineage>
</organism>
<protein>
    <submittedName>
        <fullName evidence="2">Ketoacyl_synth_N domain-containing protein</fullName>
    </submittedName>
</protein>
<accession>A0A1I7RIL7</accession>
<evidence type="ECO:0000313" key="1">
    <source>
        <dbReference type="Proteomes" id="UP000095284"/>
    </source>
</evidence>
<reference evidence="2" key="1">
    <citation type="submission" date="2016-11" db="UniProtKB">
        <authorList>
            <consortium name="WormBaseParasite"/>
        </authorList>
    </citation>
    <scope>IDENTIFICATION</scope>
</reference>
<dbReference type="AlphaFoldDB" id="A0A1I7RIL7"/>
<dbReference type="Proteomes" id="UP000095284">
    <property type="component" value="Unplaced"/>
</dbReference>
<dbReference type="WBParaSite" id="BXY_0054900.1">
    <property type="protein sequence ID" value="BXY_0054900.1"/>
    <property type="gene ID" value="BXY_0054900"/>
</dbReference>
<name>A0A1I7RIL7_BURXY</name>
<evidence type="ECO:0000313" key="2">
    <source>
        <dbReference type="WBParaSite" id="BXY_0054900.1"/>
    </source>
</evidence>
<proteinExistence type="predicted"/>
<sequence>MKLIVVGIGINDDTFQEDWLHGLSEDGALNSHHIPLQNLVRRDHREWDKPSRCEFVNPNWLLRPQRGGLFAW</sequence>